<dbReference type="Proteomes" id="UP000316621">
    <property type="component" value="Chromosome 6"/>
</dbReference>
<sequence length="82" mass="9451">MSFDGQIYGFTSTLPPFNFQTLRSKLTLPAPYVTKKDPINNSIKSVNQSLKMFKRFWLVEDILRNEPTSISGLCWTYKVSLT</sequence>
<name>A0A4Y7K6H4_PAPSO</name>
<gene>
    <name evidence="1" type="ORF">C5167_011640</name>
</gene>
<organism evidence="1 2">
    <name type="scientific">Papaver somniferum</name>
    <name type="common">Opium poppy</name>
    <dbReference type="NCBI Taxonomy" id="3469"/>
    <lineage>
        <taxon>Eukaryota</taxon>
        <taxon>Viridiplantae</taxon>
        <taxon>Streptophyta</taxon>
        <taxon>Embryophyta</taxon>
        <taxon>Tracheophyta</taxon>
        <taxon>Spermatophyta</taxon>
        <taxon>Magnoliopsida</taxon>
        <taxon>Ranunculales</taxon>
        <taxon>Papaveraceae</taxon>
        <taxon>Papaveroideae</taxon>
        <taxon>Papaver</taxon>
    </lineage>
</organism>
<evidence type="ECO:0000313" key="1">
    <source>
        <dbReference type="EMBL" id="RZC67940.1"/>
    </source>
</evidence>
<protein>
    <submittedName>
        <fullName evidence="1">Uncharacterized protein</fullName>
    </submittedName>
</protein>
<proteinExistence type="predicted"/>
<reference evidence="1 2" key="1">
    <citation type="journal article" date="2018" name="Science">
        <title>The opium poppy genome and morphinan production.</title>
        <authorList>
            <person name="Guo L."/>
            <person name="Winzer T."/>
            <person name="Yang X."/>
            <person name="Li Y."/>
            <person name="Ning Z."/>
            <person name="He Z."/>
            <person name="Teodor R."/>
            <person name="Lu Y."/>
            <person name="Bowser T.A."/>
            <person name="Graham I.A."/>
            <person name="Ye K."/>
        </authorList>
    </citation>
    <scope>NUCLEOTIDE SEQUENCE [LARGE SCALE GENOMIC DNA]</scope>
    <source>
        <strain evidence="2">cv. HN1</strain>
        <tissue evidence="1">Leaves</tissue>
    </source>
</reference>
<evidence type="ECO:0000313" key="2">
    <source>
        <dbReference type="Proteomes" id="UP000316621"/>
    </source>
</evidence>
<accession>A0A4Y7K6H4</accession>
<dbReference type="Gramene" id="RZC67940">
    <property type="protein sequence ID" value="RZC67940"/>
    <property type="gene ID" value="C5167_011640"/>
</dbReference>
<keyword evidence="2" id="KW-1185">Reference proteome</keyword>
<dbReference type="AlphaFoldDB" id="A0A4Y7K6H4"/>
<dbReference type="EMBL" id="CM010720">
    <property type="protein sequence ID" value="RZC67940.1"/>
    <property type="molecule type" value="Genomic_DNA"/>
</dbReference>